<feature type="non-terminal residue" evidence="1">
    <location>
        <position position="15"/>
    </location>
</feature>
<protein>
    <submittedName>
        <fullName evidence="1">Uncharacterized protein</fullName>
    </submittedName>
</protein>
<proteinExistence type="predicted"/>
<dbReference type="Proteomes" id="UP000663829">
    <property type="component" value="Unassembled WGS sequence"/>
</dbReference>
<accession>A0A816FL80</accession>
<evidence type="ECO:0000313" key="3">
    <source>
        <dbReference type="Proteomes" id="UP000663829"/>
    </source>
</evidence>
<comment type="caution">
    <text evidence="1">The sequence shown here is derived from an EMBL/GenBank/DDBJ whole genome shotgun (WGS) entry which is preliminary data.</text>
</comment>
<sequence length="15" mass="1648">MLPGSCTRKEVKEAV</sequence>
<evidence type="ECO:0000313" key="2">
    <source>
        <dbReference type="EMBL" id="CAF4614919.1"/>
    </source>
</evidence>
<dbReference type="EMBL" id="CAJOBC010131648">
    <property type="protein sequence ID" value="CAF4614919.1"/>
    <property type="molecule type" value="Genomic_DNA"/>
</dbReference>
<dbReference type="Proteomes" id="UP000681722">
    <property type="component" value="Unassembled WGS sequence"/>
</dbReference>
<organism evidence="1 3">
    <name type="scientific">Didymodactylos carnosus</name>
    <dbReference type="NCBI Taxonomy" id="1234261"/>
    <lineage>
        <taxon>Eukaryota</taxon>
        <taxon>Metazoa</taxon>
        <taxon>Spiralia</taxon>
        <taxon>Gnathifera</taxon>
        <taxon>Rotifera</taxon>
        <taxon>Eurotatoria</taxon>
        <taxon>Bdelloidea</taxon>
        <taxon>Philodinida</taxon>
        <taxon>Philodinidae</taxon>
        <taxon>Didymodactylos</taxon>
    </lineage>
</organism>
<gene>
    <name evidence="1" type="ORF">GPM918_LOCUS46038</name>
    <name evidence="2" type="ORF">SRO942_LOCUS49327</name>
</gene>
<dbReference type="EMBL" id="CAJNOQ010056752">
    <property type="protein sequence ID" value="CAF1662806.1"/>
    <property type="molecule type" value="Genomic_DNA"/>
</dbReference>
<evidence type="ECO:0000313" key="1">
    <source>
        <dbReference type="EMBL" id="CAF1662806.1"/>
    </source>
</evidence>
<keyword evidence="3" id="KW-1185">Reference proteome</keyword>
<reference evidence="1" key="1">
    <citation type="submission" date="2021-02" db="EMBL/GenBank/DDBJ databases">
        <authorList>
            <person name="Nowell W R."/>
        </authorList>
    </citation>
    <scope>NUCLEOTIDE SEQUENCE</scope>
</reference>
<name>A0A816FL80_9BILA</name>